<feature type="compositionally biased region" description="Acidic residues" evidence="1">
    <location>
        <begin position="45"/>
        <end position="56"/>
    </location>
</feature>
<proteinExistence type="predicted"/>
<sequence>MEQHHVHHHHHHHYHYYYNDPFPPGLPPNAQGNGEPLNPEAAGRDDDEPSAEEDGEHSERGDTEDQHNPERAPAQSKRISLEKAAT</sequence>
<name>A0A5C6TAQ6_FUSOC</name>
<organism evidence="2 3">
    <name type="scientific">Fusarium oxysporum f. sp. cubense</name>
    <dbReference type="NCBI Taxonomy" id="61366"/>
    <lineage>
        <taxon>Eukaryota</taxon>
        <taxon>Fungi</taxon>
        <taxon>Dikarya</taxon>
        <taxon>Ascomycota</taxon>
        <taxon>Pezizomycotina</taxon>
        <taxon>Sordariomycetes</taxon>
        <taxon>Hypocreomycetidae</taxon>
        <taxon>Hypocreales</taxon>
        <taxon>Nectriaceae</taxon>
        <taxon>Fusarium</taxon>
        <taxon>Fusarium oxysporum species complex</taxon>
    </lineage>
</organism>
<accession>A0A5C6TAQ6</accession>
<gene>
    <name evidence="2" type="ORF">FocTR4_00002499</name>
</gene>
<feature type="compositionally biased region" description="Basic residues" evidence="1">
    <location>
        <begin position="1"/>
        <end position="15"/>
    </location>
</feature>
<comment type="caution">
    <text evidence="2">The sequence shown here is derived from an EMBL/GenBank/DDBJ whole genome shotgun (WGS) entry which is preliminary data.</text>
</comment>
<protein>
    <submittedName>
        <fullName evidence="2">Uncharacterized protein</fullName>
    </submittedName>
</protein>
<dbReference type="Proteomes" id="UP000321331">
    <property type="component" value="Unassembled WGS sequence"/>
</dbReference>
<feature type="compositionally biased region" description="Basic and acidic residues" evidence="1">
    <location>
        <begin position="57"/>
        <end position="70"/>
    </location>
</feature>
<dbReference type="EMBL" id="VMNF01000005">
    <property type="protein sequence ID" value="TXC08085.1"/>
    <property type="molecule type" value="Genomic_DNA"/>
</dbReference>
<feature type="region of interest" description="Disordered" evidence="1">
    <location>
        <begin position="1"/>
        <end position="86"/>
    </location>
</feature>
<evidence type="ECO:0000256" key="1">
    <source>
        <dbReference type="SAM" id="MobiDB-lite"/>
    </source>
</evidence>
<reference evidence="2 3" key="1">
    <citation type="submission" date="2019-07" db="EMBL/GenBank/DDBJ databases">
        <title>The First High-Quality Draft Genome Sequence of the Causal Agent of the Current Panama Disease Epidemic.</title>
        <authorList>
            <person name="Warmington R.J."/>
            <person name="Kay W."/>
            <person name="Jeffries A."/>
            <person name="Bebber D."/>
            <person name="Moore K."/>
            <person name="Studholme D.J."/>
        </authorList>
    </citation>
    <scope>NUCLEOTIDE SEQUENCE [LARGE SCALE GENOMIC DNA]</scope>
    <source>
        <strain evidence="2 3">TR4</strain>
    </source>
</reference>
<evidence type="ECO:0000313" key="3">
    <source>
        <dbReference type="Proteomes" id="UP000321331"/>
    </source>
</evidence>
<dbReference type="AlphaFoldDB" id="A0A5C6TAQ6"/>
<evidence type="ECO:0000313" key="2">
    <source>
        <dbReference type="EMBL" id="TXC08085.1"/>
    </source>
</evidence>